<name>A0A8C4QMH2_EPTBU</name>
<feature type="compositionally biased region" description="Basic and acidic residues" evidence="3">
    <location>
        <begin position="10"/>
        <end position="21"/>
    </location>
</feature>
<dbReference type="Pfam" id="PF00651">
    <property type="entry name" value="BTB"/>
    <property type="match status" value="1"/>
</dbReference>
<dbReference type="PANTHER" id="PTHR24412">
    <property type="entry name" value="KELCH PROTEIN"/>
    <property type="match status" value="1"/>
</dbReference>
<dbReference type="InterPro" id="IPR015915">
    <property type="entry name" value="Kelch-typ_b-propeller"/>
</dbReference>
<sequence>MTMMMVGKRNGHEKETNEPNHESLTNKCPSYQSGARRLEVTNRIRDSSNIPETGTDEFEFCPRPPHSEGILSALDTFRLQGQLLTDVVLKANGCEFPCHRVVLAASSPYFRAMFEYQMQESQENYIEINDVNAGALELLLNFVYTGRIQISVENVQSLLETSSLFQLQSVLDASTRFLEGQLDVENVLGIHRFSIAHSLAGLTAQSRSFALDTFPAVSMQQEFLELQLNELQELLSSDDLHVESEEVVFEALMRWVHCAPKTRITHLSTVLATVRLPLLHPAYLVKAVEGDALIRGAPECFPLLQEARRHHVLGKEVESPRTQPRRFASCKEVVVVVGGCERMGGFNFPYMDCFEPLSGSWKSLLKLPEFAKSEYAVCALRNDILISGGRLNCNNVWLYKVHFNSWMRAAPLITGRWRHKMATLHGKVYAVGGYDGSQRLNSVEMYDSEINIWCTAAPLPLAVSSAAIAACCDRLYVVGGGTDDNTCSDQVQCYDPDSNTWTLRAPIPIARRCISAASLNGCVFIVGGLTSEILCYDPSDDTWETVLNNAEKQENCGMTVCNGNIFILGGKGEQGDATDAVFCFDPSSRQLNRVATMQRAVCYHGCVTINRNCQ</sequence>
<dbReference type="SUPFAM" id="SSF117281">
    <property type="entry name" value="Kelch motif"/>
    <property type="match status" value="1"/>
</dbReference>
<evidence type="ECO:0000256" key="1">
    <source>
        <dbReference type="ARBA" id="ARBA00022441"/>
    </source>
</evidence>
<dbReference type="PANTHER" id="PTHR24412:SF215">
    <property type="entry name" value="KELCH-LIKE PROTEIN 24"/>
    <property type="match status" value="1"/>
</dbReference>
<evidence type="ECO:0000259" key="4">
    <source>
        <dbReference type="PROSITE" id="PS50097"/>
    </source>
</evidence>
<feature type="domain" description="BTB" evidence="4">
    <location>
        <begin position="85"/>
        <end position="152"/>
    </location>
</feature>
<dbReference type="GeneTree" id="ENSGT00940000154345"/>
<feature type="region of interest" description="Disordered" evidence="3">
    <location>
        <begin position="1"/>
        <end position="29"/>
    </location>
</feature>
<evidence type="ECO:0000313" key="5">
    <source>
        <dbReference type="Ensembl" id="ENSEBUP00000017635.1"/>
    </source>
</evidence>
<keyword evidence="6" id="KW-1185">Reference proteome</keyword>
<dbReference type="InterPro" id="IPR011705">
    <property type="entry name" value="BACK"/>
</dbReference>
<dbReference type="Proteomes" id="UP000694388">
    <property type="component" value="Unplaced"/>
</dbReference>
<dbReference type="Gene3D" id="3.30.710.10">
    <property type="entry name" value="Potassium Channel Kv1.1, Chain A"/>
    <property type="match status" value="1"/>
</dbReference>
<dbReference type="Pfam" id="PF01344">
    <property type="entry name" value="Kelch_1"/>
    <property type="match status" value="1"/>
</dbReference>
<evidence type="ECO:0000313" key="6">
    <source>
        <dbReference type="Proteomes" id="UP000694388"/>
    </source>
</evidence>
<evidence type="ECO:0000256" key="3">
    <source>
        <dbReference type="SAM" id="MobiDB-lite"/>
    </source>
</evidence>
<dbReference type="Gene3D" id="2.120.10.80">
    <property type="entry name" value="Kelch-type beta propeller"/>
    <property type="match status" value="1"/>
</dbReference>
<dbReference type="Pfam" id="PF07707">
    <property type="entry name" value="BACK"/>
    <property type="match status" value="1"/>
</dbReference>
<evidence type="ECO:0000256" key="2">
    <source>
        <dbReference type="ARBA" id="ARBA00022737"/>
    </source>
</evidence>
<dbReference type="SUPFAM" id="SSF54695">
    <property type="entry name" value="POZ domain"/>
    <property type="match status" value="1"/>
</dbReference>
<dbReference type="Gene3D" id="1.25.40.420">
    <property type="match status" value="1"/>
</dbReference>
<dbReference type="InterPro" id="IPR006652">
    <property type="entry name" value="Kelch_1"/>
</dbReference>
<dbReference type="SMART" id="SM00225">
    <property type="entry name" value="BTB"/>
    <property type="match status" value="1"/>
</dbReference>
<dbReference type="PROSITE" id="PS50097">
    <property type="entry name" value="BTB"/>
    <property type="match status" value="1"/>
</dbReference>
<organism evidence="5 6">
    <name type="scientific">Eptatretus burgeri</name>
    <name type="common">Inshore hagfish</name>
    <dbReference type="NCBI Taxonomy" id="7764"/>
    <lineage>
        <taxon>Eukaryota</taxon>
        <taxon>Metazoa</taxon>
        <taxon>Chordata</taxon>
        <taxon>Craniata</taxon>
        <taxon>Vertebrata</taxon>
        <taxon>Cyclostomata</taxon>
        <taxon>Myxini</taxon>
        <taxon>Myxiniformes</taxon>
        <taxon>Myxinidae</taxon>
        <taxon>Eptatretinae</taxon>
        <taxon>Eptatretus</taxon>
    </lineage>
</organism>
<dbReference type="Pfam" id="PF24681">
    <property type="entry name" value="Kelch_KLHDC2_KLHL20_DRC7"/>
    <property type="match status" value="1"/>
</dbReference>
<dbReference type="InterPro" id="IPR017096">
    <property type="entry name" value="BTB-kelch_protein"/>
</dbReference>
<dbReference type="Ensembl" id="ENSEBUT00000018211.1">
    <property type="protein sequence ID" value="ENSEBUP00000017635.1"/>
    <property type="gene ID" value="ENSEBUG00000011024.1"/>
</dbReference>
<accession>A0A8C4QMH2</accession>
<dbReference type="SMART" id="SM00612">
    <property type="entry name" value="Kelch"/>
    <property type="match status" value="5"/>
</dbReference>
<dbReference type="Ensembl" id="ENSEBUT00000018227.1">
    <property type="protein sequence ID" value="ENSEBUP00000017651.1"/>
    <property type="gene ID" value="ENSEBUG00000011024.1"/>
</dbReference>
<keyword evidence="2" id="KW-0677">Repeat</keyword>
<protein>
    <recommendedName>
        <fullName evidence="4">BTB domain-containing protein</fullName>
    </recommendedName>
</protein>
<dbReference type="FunFam" id="1.25.40.420:FF:000001">
    <property type="entry name" value="Kelch-like family member 12"/>
    <property type="match status" value="1"/>
</dbReference>
<dbReference type="AlphaFoldDB" id="A0A8C4QMH2"/>
<dbReference type="SMART" id="SM00875">
    <property type="entry name" value="BACK"/>
    <property type="match status" value="1"/>
</dbReference>
<keyword evidence="1" id="KW-0880">Kelch repeat</keyword>
<dbReference type="OMA" id="NDCYDPV"/>
<dbReference type="InterPro" id="IPR011333">
    <property type="entry name" value="SKP1/BTB/POZ_sf"/>
</dbReference>
<reference evidence="5" key="1">
    <citation type="submission" date="2025-05" db="UniProtKB">
        <authorList>
            <consortium name="Ensembl"/>
        </authorList>
    </citation>
    <scope>IDENTIFICATION</scope>
</reference>
<dbReference type="InterPro" id="IPR000210">
    <property type="entry name" value="BTB/POZ_dom"/>
</dbReference>
<proteinExistence type="predicted"/>
<dbReference type="PIRSF" id="PIRSF037037">
    <property type="entry name" value="Kelch-like_protein_gigaxonin"/>
    <property type="match status" value="1"/>
</dbReference>